<dbReference type="RefSeq" id="WP_114563437.1">
    <property type="nucleotide sequence ID" value="NZ_CP031124.1"/>
</dbReference>
<dbReference type="KEGG" id="hyf:DTO96_102102"/>
<dbReference type="EMBL" id="CP031124">
    <property type="protein sequence ID" value="AXF86352.1"/>
    <property type="molecule type" value="Genomic_DNA"/>
</dbReference>
<dbReference type="AlphaFoldDB" id="A0A345DDB4"/>
<protein>
    <submittedName>
        <fullName evidence="1">Uncharacterized protein</fullName>
    </submittedName>
</protein>
<keyword evidence="2" id="KW-1185">Reference proteome</keyword>
<gene>
    <name evidence="1" type="ORF">DTO96_102102</name>
</gene>
<sequence length="138" mass="15880">MRHSTSPKYIGATSMLMHGELKIYPNERVPRYAKNCLLPATNKEASKAQANSIASSLGRQVRELNDLLKQGKPANKARRISICKEYLTEEKALKLDEARYHTIWGVAGWYFWMQDTPSQDEYFDLQYQEKIAVNEQAP</sequence>
<proteinExistence type="predicted"/>
<evidence type="ECO:0000313" key="2">
    <source>
        <dbReference type="Proteomes" id="UP000252182"/>
    </source>
</evidence>
<evidence type="ECO:0000313" key="1">
    <source>
        <dbReference type="EMBL" id="AXF86352.1"/>
    </source>
</evidence>
<name>A0A345DDB4_9BURK</name>
<accession>A0A345DDB4</accession>
<reference evidence="2" key="1">
    <citation type="submission" date="2018-07" db="EMBL/GenBank/DDBJ databases">
        <authorList>
            <person name="Kim H."/>
        </authorList>
    </citation>
    <scope>NUCLEOTIDE SEQUENCE [LARGE SCALE GENOMIC DNA]</scope>
    <source>
        <strain evidence="2">F02</strain>
    </source>
</reference>
<dbReference type="Proteomes" id="UP000252182">
    <property type="component" value="Chromosome"/>
</dbReference>
<organism evidence="1 2">
    <name type="scientific">Ephemeroptericola cinctiostellae</name>
    <dbReference type="NCBI Taxonomy" id="2268024"/>
    <lineage>
        <taxon>Bacteria</taxon>
        <taxon>Pseudomonadati</taxon>
        <taxon>Pseudomonadota</taxon>
        <taxon>Betaproteobacteria</taxon>
        <taxon>Burkholderiales</taxon>
        <taxon>Burkholderiaceae</taxon>
        <taxon>Ephemeroptericola</taxon>
    </lineage>
</organism>